<gene>
    <name evidence="1" type="ORF">UFOPK3331_02234</name>
</gene>
<dbReference type="AlphaFoldDB" id="A0A6J5ZXU9"/>
<dbReference type="SUPFAM" id="SSF53254">
    <property type="entry name" value="Phosphoglycerate mutase-like"/>
    <property type="match status" value="1"/>
</dbReference>
<dbReference type="PANTHER" id="PTHR48100">
    <property type="entry name" value="BROAD-SPECIFICITY PHOSPHATASE YOR283W-RELATED"/>
    <property type="match status" value="1"/>
</dbReference>
<dbReference type="InterPro" id="IPR013078">
    <property type="entry name" value="His_Pase_superF_clade-1"/>
</dbReference>
<dbReference type="Pfam" id="PF00300">
    <property type="entry name" value="His_Phos_1"/>
    <property type="match status" value="1"/>
</dbReference>
<proteinExistence type="predicted"/>
<dbReference type="PANTHER" id="PTHR48100:SF62">
    <property type="entry name" value="GLUCOSYL-3-PHOSPHOGLYCERATE PHOSPHATASE"/>
    <property type="match status" value="1"/>
</dbReference>
<dbReference type="InterPro" id="IPR050275">
    <property type="entry name" value="PGM_Phosphatase"/>
</dbReference>
<dbReference type="InterPro" id="IPR029033">
    <property type="entry name" value="His_PPase_superfam"/>
</dbReference>
<dbReference type="GO" id="GO:0005737">
    <property type="term" value="C:cytoplasm"/>
    <property type="evidence" value="ECO:0007669"/>
    <property type="project" value="TreeGrafter"/>
</dbReference>
<evidence type="ECO:0000313" key="1">
    <source>
        <dbReference type="EMBL" id="CAB4347464.1"/>
    </source>
</evidence>
<reference evidence="1" key="1">
    <citation type="submission" date="2020-05" db="EMBL/GenBank/DDBJ databases">
        <authorList>
            <person name="Chiriac C."/>
            <person name="Salcher M."/>
            <person name="Ghai R."/>
            <person name="Kavagutti S V."/>
        </authorList>
    </citation>
    <scope>NUCLEOTIDE SEQUENCE</scope>
</reference>
<name>A0A6J5ZXU9_9ZZZZ</name>
<accession>A0A6J5ZXU9</accession>
<protein>
    <submittedName>
        <fullName evidence="1">Unannotated protein</fullName>
    </submittedName>
</protein>
<sequence>MLHIVRHGRTEHNASGLLLGRINPPLDDLGRDQAAALAAAIGPVDRVITSPLLRTRETAEAFGVEPVVDERWIELDYGDFDGVPLASVEPEIWKAWRTNADFMPPGGESLRQLGERVSSALEDLSAAEDPELVTVVVTHVSPIKAAVCWALGVDDLVSWRLWVATASITSVAVGGGLRALHGFNDIAHLRAAGLADR</sequence>
<dbReference type="GO" id="GO:0016791">
    <property type="term" value="F:phosphatase activity"/>
    <property type="evidence" value="ECO:0007669"/>
    <property type="project" value="TreeGrafter"/>
</dbReference>
<dbReference type="EMBL" id="CAESAL010000178">
    <property type="protein sequence ID" value="CAB4347464.1"/>
    <property type="molecule type" value="Genomic_DNA"/>
</dbReference>
<organism evidence="1">
    <name type="scientific">freshwater metagenome</name>
    <dbReference type="NCBI Taxonomy" id="449393"/>
    <lineage>
        <taxon>unclassified sequences</taxon>
        <taxon>metagenomes</taxon>
        <taxon>ecological metagenomes</taxon>
    </lineage>
</organism>
<dbReference type="Gene3D" id="3.40.50.1240">
    <property type="entry name" value="Phosphoglycerate mutase-like"/>
    <property type="match status" value="1"/>
</dbReference>
<dbReference type="CDD" id="cd07067">
    <property type="entry name" value="HP_PGM_like"/>
    <property type="match status" value="1"/>
</dbReference>
<dbReference type="SMART" id="SM00855">
    <property type="entry name" value="PGAM"/>
    <property type="match status" value="1"/>
</dbReference>